<dbReference type="InterPro" id="IPR036388">
    <property type="entry name" value="WH-like_DNA-bd_sf"/>
</dbReference>
<dbReference type="Proteomes" id="UP000282084">
    <property type="component" value="Unassembled WGS sequence"/>
</dbReference>
<dbReference type="Pfam" id="PF13404">
    <property type="entry name" value="HTH_AsnC-type"/>
    <property type="match status" value="1"/>
</dbReference>
<comment type="caution">
    <text evidence="5">The sequence shown here is derived from an EMBL/GenBank/DDBJ whole genome shotgun (WGS) entry which is preliminary data.</text>
</comment>
<organism evidence="5 6">
    <name type="scientific">Saccharothrix australiensis</name>
    <dbReference type="NCBI Taxonomy" id="2072"/>
    <lineage>
        <taxon>Bacteria</taxon>
        <taxon>Bacillati</taxon>
        <taxon>Actinomycetota</taxon>
        <taxon>Actinomycetes</taxon>
        <taxon>Pseudonocardiales</taxon>
        <taxon>Pseudonocardiaceae</taxon>
        <taxon>Saccharothrix</taxon>
    </lineage>
</organism>
<reference evidence="5 6" key="1">
    <citation type="submission" date="2018-10" db="EMBL/GenBank/DDBJ databases">
        <title>Sequencing the genomes of 1000 actinobacteria strains.</title>
        <authorList>
            <person name="Klenk H.-P."/>
        </authorList>
    </citation>
    <scope>NUCLEOTIDE SEQUENCE [LARGE SCALE GENOMIC DNA]</scope>
    <source>
        <strain evidence="5 6">DSM 43800</strain>
    </source>
</reference>
<keyword evidence="6" id="KW-1185">Reference proteome</keyword>
<evidence type="ECO:0000256" key="1">
    <source>
        <dbReference type="ARBA" id="ARBA00023015"/>
    </source>
</evidence>
<gene>
    <name evidence="5" type="ORF">C8E97_2286</name>
</gene>
<dbReference type="InterPro" id="IPR036390">
    <property type="entry name" value="WH_DNA-bd_sf"/>
</dbReference>
<dbReference type="EMBL" id="RBXO01000001">
    <property type="protein sequence ID" value="RKT53707.1"/>
    <property type="molecule type" value="Genomic_DNA"/>
</dbReference>
<keyword evidence="1" id="KW-0805">Transcription regulation</keyword>
<dbReference type="SMART" id="SM00344">
    <property type="entry name" value="HTH_ASNC"/>
    <property type="match status" value="2"/>
</dbReference>
<dbReference type="SUPFAM" id="SSF54909">
    <property type="entry name" value="Dimeric alpha+beta barrel"/>
    <property type="match status" value="2"/>
</dbReference>
<keyword evidence="2" id="KW-0238">DNA-binding</keyword>
<evidence type="ECO:0000259" key="4">
    <source>
        <dbReference type="PROSITE" id="PS50956"/>
    </source>
</evidence>
<dbReference type="InterPro" id="IPR019888">
    <property type="entry name" value="Tscrpt_reg_AsnC-like"/>
</dbReference>
<dbReference type="GO" id="GO:0043565">
    <property type="term" value="F:sequence-specific DNA binding"/>
    <property type="evidence" value="ECO:0007669"/>
    <property type="project" value="InterPro"/>
</dbReference>
<dbReference type="Pfam" id="PF01037">
    <property type="entry name" value="AsnC_trans_reg"/>
    <property type="match status" value="2"/>
</dbReference>
<evidence type="ECO:0000256" key="3">
    <source>
        <dbReference type="ARBA" id="ARBA00023163"/>
    </source>
</evidence>
<dbReference type="Gene3D" id="1.10.10.10">
    <property type="entry name" value="Winged helix-like DNA-binding domain superfamily/Winged helix DNA-binding domain"/>
    <property type="match status" value="1"/>
</dbReference>
<dbReference type="GO" id="GO:0043200">
    <property type="term" value="P:response to amino acid"/>
    <property type="evidence" value="ECO:0007669"/>
    <property type="project" value="TreeGrafter"/>
</dbReference>
<accession>A0A495VY92</accession>
<dbReference type="OrthoDB" id="4050641at2"/>
<dbReference type="PANTHER" id="PTHR30154">
    <property type="entry name" value="LEUCINE-RESPONSIVE REGULATORY PROTEIN"/>
    <property type="match status" value="1"/>
</dbReference>
<sequence length="346" mass="37778">MVTAARPAESEAALDDVDLDIIAALQLDPRAAFDRVAEVLGSTGRTVARRVERMTEAGVLRFVCEVHRSLVSEGTRIHSWIRTEPRLIHQVAETLTAMPEVVFCCTTAGSAGVYCTAVPGRGERAEFLTSRLPAVPGIIATRSEIELRVVRKASSWRLPRLTGAQRAALARPLPDFAQRPRPLSEEERTAVTLLRVDARMAYADLARALGMTQPRARRLVLNLLDEGLLQPRVDVEPGALGYRTEAILGLRTQFGHATAVADALTRYGGTRYLARVAGTSSLLCQAVFQDEPALADFLDDQLAGVDAVVHAEVSMILRVTKRLWIPREGVLLGVPRFPDLLPSPQP</sequence>
<dbReference type="InterPro" id="IPR000485">
    <property type="entry name" value="AsnC-type_HTH_dom"/>
</dbReference>
<dbReference type="RefSeq" id="WP_121004314.1">
    <property type="nucleotide sequence ID" value="NZ_RBXO01000001.1"/>
</dbReference>
<protein>
    <submittedName>
        <fullName evidence="5">AsnC family transcriptional regulator</fullName>
    </submittedName>
</protein>
<dbReference type="SUPFAM" id="SSF46785">
    <property type="entry name" value="Winged helix' DNA-binding domain"/>
    <property type="match status" value="1"/>
</dbReference>
<dbReference type="GO" id="GO:0005829">
    <property type="term" value="C:cytosol"/>
    <property type="evidence" value="ECO:0007669"/>
    <property type="project" value="TreeGrafter"/>
</dbReference>
<evidence type="ECO:0000313" key="5">
    <source>
        <dbReference type="EMBL" id="RKT53707.1"/>
    </source>
</evidence>
<feature type="domain" description="HTH asnC-type" evidence="4">
    <location>
        <begin position="14"/>
        <end position="76"/>
    </location>
</feature>
<keyword evidence="3" id="KW-0804">Transcription</keyword>
<evidence type="ECO:0000313" key="6">
    <source>
        <dbReference type="Proteomes" id="UP000282084"/>
    </source>
</evidence>
<dbReference type="InterPro" id="IPR019887">
    <property type="entry name" value="Tscrpt_reg_AsnC/Lrp_C"/>
</dbReference>
<dbReference type="PRINTS" id="PR00033">
    <property type="entry name" value="HTHASNC"/>
</dbReference>
<dbReference type="InterPro" id="IPR011008">
    <property type="entry name" value="Dimeric_a/b-barrel"/>
</dbReference>
<name>A0A495VY92_9PSEU</name>
<proteinExistence type="predicted"/>
<dbReference type="Gene3D" id="3.30.70.920">
    <property type="match status" value="2"/>
</dbReference>
<dbReference type="PANTHER" id="PTHR30154:SF34">
    <property type="entry name" value="TRANSCRIPTIONAL REGULATOR AZLB"/>
    <property type="match status" value="1"/>
</dbReference>
<dbReference type="PROSITE" id="PS50956">
    <property type="entry name" value="HTH_ASNC_2"/>
    <property type="match status" value="1"/>
</dbReference>
<evidence type="ECO:0000256" key="2">
    <source>
        <dbReference type="ARBA" id="ARBA00023125"/>
    </source>
</evidence>
<dbReference type="AlphaFoldDB" id="A0A495VY92"/>